<keyword evidence="3" id="KW-1185">Reference proteome</keyword>
<reference evidence="3" key="1">
    <citation type="journal article" date="2019" name="Genome Announc.">
        <title>Draft Genome Sequence of Pseudoalteromonas piscicida Strain 36Y ROTHPW, an Hypersaline Seawater Isolate from the South Coast of Sonora, Mexico.</title>
        <authorList>
            <person name="Sanchez-Diaz R."/>
            <person name="Molina-Garza Z.J."/>
            <person name="Cruz-Suarez L.E."/>
            <person name="Selvin J."/>
            <person name="Kiran G.S."/>
            <person name="Ibarra-Gamez J.C."/>
            <person name="Gomez-Gil B."/>
            <person name="Galaviz-Silva L."/>
        </authorList>
    </citation>
    <scope>NUCLEOTIDE SEQUENCE [LARGE SCALE GENOMIC DNA]</scope>
    <source>
        <strain evidence="3">36Y_RITHPW</strain>
    </source>
</reference>
<evidence type="ECO:0000313" key="2">
    <source>
        <dbReference type="EMBL" id="PCK32708.1"/>
    </source>
</evidence>
<name>A0A2A5JTF7_PSEO7</name>
<protein>
    <submittedName>
        <fullName evidence="2">Uncharacterized protein</fullName>
    </submittedName>
</protein>
<accession>A0A2A5JTF7</accession>
<proteinExistence type="predicted"/>
<evidence type="ECO:0000256" key="1">
    <source>
        <dbReference type="SAM" id="MobiDB-lite"/>
    </source>
</evidence>
<sequence>MSSLYPNTNRGRRVRRPRPESKQTRAYIEKVVATLRADPSKLNIIKQNCENYRQQSFLKRGFLLAIERFDWVFAVDNDVERIVQQILADDYIGKRLRRYPLLFKGVLDD</sequence>
<feature type="region of interest" description="Disordered" evidence="1">
    <location>
        <begin position="1"/>
        <end position="23"/>
    </location>
</feature>
<dbReference type="OrthoDB" id="6402191at2"/>
<gene>
    <name evidence="2" type="ORF">CEX98_05675</name>
</gene>
<organism evidence="2 3">
    <name type="scientific">Pseudoalteromonas piscicida</name>
    <dbReference type="NCBI Taxonomy" id="43662"/>
    <lineage>
        <taxon>Bacteria</taxon>
        <taxon>Pseudomonadati</taxon>
        <taxon>Pseudomonadota</taxon>
        <taxon>Gammaproteobacteria</taxon>
        <taxon>Alteromonadales</taxon>
        <taxon>Pseudoalteromonadaceae</taxon>
        <taxon>Pseudoalteromonas</taxon>
    </lineage>
</organism>
<dbReference type="EMBL" id="NKHF01000025">
    <property type="protein sequence ID" value="PCK32708.1"/>
    <property type="molecule type" value="Genomic_DNA"/>
</dbReference>
<comment type="caution">
    <text evidence="2">The sequence shown here is derived from an EMBL/GenBank/DDBJ whole genome shotgun (WGS) entry which is preliminary data.</text>
</comment>
<dbReference type="AlphaFoldDB" id="A0A2A5JTF7"/>
<dbReference type="RefSeq" id="WP_099641146.1">
    <property type="nucleotide sequence ID" value="NZ_NKHF01000025.1"/>
</dbReference>
<evidence type="ECO:0000313" key="3">
    <source>
        <dbReference type="Proteomes" id="UP000228621"/>
    </source>
</evidence>
<dbReference type="Proteomes" id="UP000228621">
    <property type="component" value="Unassembled WGS sequence"/>
</dbReference>